<dbReference type="AlphaFoldDB" id="C2BD49"/>
<dbReference type="RefSeq" id="WP_004827374.1">
    <property type="nucleotide sequence ID" value="NZ_GG666045.1"/>
</dbReference>
<gene>
    <name evidence="1" type="ORF">HMPREF0072_0269</name>
</gene>
<reference evidence="1 2" key="1">
    <citation type="submission" date="2008-10" db="EMBL/GenBank/DDBJ databases">
        <authorList>
            <person name="Qin X."/>
            <person name="Bachman B."/>
            <person name="Battles P."/>
            <person name="Bell A."/>
            <person name="Bess C."/>
            <person name="Bickham C."/>
            <person name="Chaboub L."/>
            <person name="Chen D."/>
            <person name="Coyle M."/>
            <person name="Deiros D.R."/>
            <person name="Dinh H."/>
            <person name="Forbes L."/>
            <person name="Fowler G."/>
            <person name="Francisco L."/>
            <person name="Fu Q."/>
            <person name="Gubbala S."/>
            <person name="Hale W."/>
            <person name="Han Y."/>
            <person name="Hemphill L."/>
            <person name="Highlander S.K."/>
            <person name="Hirani K."/>
            <person name="Hogues M."/>
            <person name="Jackson L."/>
            <person name="Jakkamsetti A."/>
            <person name="Javaid M."/>
            <person name="Jiang H."/>
            <person name="Korchina V."/>
            <person name="Kovar C."/>
            <person name="Lara F."/>
            <person name="Lee S."/>
            <person name="Mata R."/>
            <person name="Mathew T."/>
            <person name="Moen C."/>
            <person name="Morales K."/>
            <person name="Munidasa M."/>
            <person name="Nazareth L."/>
            <person name="Ngo R."/>
            <person name="Nguyen L."/>
            <person name="Okwuonu G."/>
            <person name="Ongeri F."/>
            <person name="Patil S."/>
            <person name="Petrosino J."/>
            <person name="Pham C."/>
            <person name="Pham P."/>
            <person name="Pu L.-L."/>
            <person name="Puazo M."/>
            <person name="Raj R."/>
            <person name="Reid J."/>
            <person name="Rouhana J."/>
            <person name="Saada N."/>
            <person name="Shang Y."/>
            <person name="Simmons D."/>
            <person name="Thornton R."/>
            <person name="Warren J."/>
            <person name="Weissenberger G."/>
            <person name="Zhang J."/>
            <person name="Zhang L."/>
            <person name="Zhou C."/>
            <person name="Zhu D."/>
            <person name="Muzny D."/>
            <person name="Worley K."/>
            <person name="Gibbs R."/>
        </authorList>
    </citation>
    <scope>NUCLEOTIDE SEQUENCE [LARGE SCALE GENOMIC DNA]</scope>
    <source>
        <strain evidence="1 2">ATCC 51172</strain>
    </source>
</reference>
<keyword evidence="2" id="KW-1185">Reference proteome</keyword>
<dbReference type="STRING" id="525254.HMPREF0072_0269"/>
<name>C2BD49_9FIRM</name>
<evidence type="ECO:0000313" key="1">
    <source>
        <dbReference type="EMBL" id="EEI87241.1"/>
    </source>
</evidence>
<dbReference type="EMBL" id="ABYO01000015">
    <property type="protein sequence ID" value="EEI87241.1"/>
    <property type="molecule type" value="Genomic_DNA"/>
</dbReference>
<accession>C2BD49</accession>
<evidence type="ECO:0000313" key="2">
    <source>
        <dbReference type="Proteomes" id="UP000005984"/>
    </source>
</evidence>
<dbReference type="Proteomes" id="UP000005984">
    <property type="component" value="Unassembled WGS sequence"/>
</dbReference>
<comment type="caution">
    <text evidence="1">The sequence shown here is derived from an EMBL/GenBank/DDBJ whole genome shotgun (WGS) entry which is preliminary data.</text>
</comment>
<protein>
    <submittedName>
        <fullName evidence="1">Uncharacterized protein</fullName>
    </submittedName>
</protein>
<sequence length="77" mass="9173">MSKEEFLENIRKIISNNQEVYGIKNDDNLKAISVVLGINFKRWSDEEIYTYLKGMYDMINILNNPWNYFVGGKYEEI</sequence>
<organism evidence="1 2">
    <name type="scientific">Anaerococcus lactolyticus ATCC 51172</name>
    <dbReference type="NCBI Taxonomy" id="525254"/>
    <lineage>
        <taxon>Bacteria</taxon>
        <taxon>Bacillati</taxon>
        <taxon>Bacillota</taxon>
        <taxon>Tissierellia</taxon>
        <taxon>Tissierellales</taxon>
        <taxon>Peptoniphilaceae</taxon>
        <taxon>Anaerococcus</taxon>
    </lineage>
</organism>
<proteinExistence type="predicted"/>
<dbReference type="HOGENOM" id="CLU_2630382_0_0_9"/>